<name>A0AAN6VIP1_9PEZI</name>
<keyword evidence="3" id="KW-1185">Reference proteome</keyword>
<organism evidence="2 3">
    <name type="scientific">Chaetomidium leptoderma</name>
    <dbReference type="NCBI Taxonomy" id="669021"/>
    <lineage>
        <taxon>Eukaryota</taxon>
        <taxon>Fungi</taxon>
        <taxon>Dikarya</taxon>
        <taxon>Ascomycota</taxon>
        <taxon>Pezizomycotina</taxon>
        <taxon>Sordariomycetes</taxon>
        <taxon>Sordariomycetidae</taxon>
        <taxon>Sordariales</taxon>
        <taxon>Chaetomiaceae</taxon>
        <taxon>Chaetomidium</taxon>
    </lineage>
</organism>
<reference evidence="2" key="1">
    <citation type="journal article" date="2023" name="Mol. Phylogenet. Evol.">
        <title>Genome-scale phylogeny and comparative genomics of the fungal order Sordariales.</title>
        <authorList>
            <person name="Hensen N."/>
            <person name="Bonometti L."/>
            <person name="Westerberg I."/>
            <person name="Brannstrom I.O."/>
            <person name="Guillou S."/>
            <person name="Cros-Aarteil S."/>
            <person name="Calhoun S."/>
            <person name="Haridas S."/>
            <person name="Kuo A."/>
            <person name="Mondo S."/>
            <person name="Pangilinan J."/>
            <person name="Riley R."/>
            <person name="LaButti K."/>
            <person name="Andreopoulos B."/>
            <person name="Lipzen A."/>
            <person name="Chen C."/>
            <person name="Yan M."/>
            <person name="Daum C."/>
            <person name="Ng V."/>
            <person name="Clum A."/>
            <person name="Steindorff A."/>
            <person name="Ohm R.A."/>
            <person name="Martin F."/>
            <person name="Silar P."/>
            <person name="Natvig D.O."/>
            <person name="Lalanne C."/>
            <person name="Gautier V."/>
            <person name="Ament-Velasquez S.L."/>
            <person name="Kruys A."/>
            <person name="Hutchinson M.I."/>
            <person name="Powell A.J."/>
            <person name="Barry K."/>
            <person name="Miller A.N."/>
            <person name="Grigoriev I.V."/>
            <person name="Debuchy R."/>
            <person name="Gladieux P."/>
            <person name="Hiltunen Thoren M."/>
            <person name="Johannesson H."/>
        </authorList>
    </citation>
    <scope>NUCLEOTIDE SEQUENCE</scope>
    <source>
        <strain evidence="2">CBS 538.74</strain>
    </source>
</reference>
<dbReference type="PANTHER" id="PTHR35567">
    <property type="entry name" value="MALATE DEHYDROGENASE (AFU_ORTHOLOGUE AFUA_2G13800)"/>
    <property type="match status" value="1"/>
</dbReference>
<dbReference type="EMBL" id="MU857030">
    <property type="protein sequence ID" value="KAK4151170.1"/>
    <property type="molecule type" value="Genomic_DNA"/>
</dbReference>
<dbReference type="Pfam" id="PF11937">
    <property type="entry name" value="DUF3455"/>
    <property type="match status" value="1"/>
</dbReference>
<feature type="signal peptide" evidence="1">
    <location>
        <begin position="1"/>
        <end position="18"/>
    </location>
</feature>
<protein>
    <recommendedName>
        <fullName evidence="4">Malate dehydrogenase</fullName>
    </recommendedName>
</protein>
<evidence type="ECO:0000313" key="2">
    <source>
        <dbReference type="EMBL" id="KAK4151170.1"/>
    </source>
</evidence>
<feature type="chain" id="PRO_5043001021" description="Malate dehydrogenase" evidence="1">
    <location>
        <begin position="19"/>
        <end position="245"/>
    </location>
</feature>
<evidence type="ECO:0008006" key="4">
    <source>
        <dbReference type="Google" id="ProtNLM"/>
    </source>
</evidence>
<comment type="caution">
    <text evidence="2">The sequence shown here is derived from an EMBL/GenBank/DDBJ whole genome shotgun (WGS) entry which is preliminary data.</text>
</comment>
<reference evidence="2" key="2">
    <citation type="submission" date="2023-05" db="EMBL/GenBank/DDBJ databases">
        <authorList>
            <consortium name="Lawrence Berkeley National Laboratory"/>
            <person name="Steindorff A."/>
            <person name="Hensen N."/>
            <person name="Bonometti L."/>
            <person name="Westerberg I."/>
            <person name="Brannstrom I.O."/>
            <person name="Guillou S."/>
            <person name="Cros-Aarteil S."/>
            <person name="Calhoun S."/>
            <person name="Haridas S."/>
            <person name="Kuo A."/>
            <person name="Mondo S."/>
            <person name="Pangilinan J."/>
            <person name="Riley R."/>
            <person name="Labutti K."/>
            <person name="Andreopoulos B."/>
            <person name="Lipzen A."/>
            <person name="Chen C."/>
            <person name="Yanf M."/>
            <person name="Daum C."/>
            <person name="Ng V."/>
            <person name="Clum A."/>
            <person name="Ohm R."/>
            <person name="Martin F."/>
            <person name="Silar P."/>
            <person name="Natvig D."/>
            <person name="Lalanne C."/>
            <person name="Gautier V."/>
            <person name="Ament-Velasquez S.L."/>
            <person name="Kruys A."/>
            <person name="Hutchinson M.I."/>
            <person name="Powell A.J."/>
            <person name="Barry K."/>
            <person name="Miller A.N."/>
            <person name="Grigoriev I.V."/>
            <person name="Debuchy R."/>
            <person name="Gladieux P."/>
            <person name="Thoren M.H."/>
            <person name="Johannesson H."/>
        </authorList>
    </citation>
    <scope>NUCLEOTIDE SEQUENCE</scope>
    <source>
        <strain evidence="2">CBS 538.74</strain>
    </source>
</reference>
<dbReference type="AlphaFoldDB" id="A0AAN6VIP1"/>
<evidence type="ECO:0000313" key="3">
    <source>
        <dbReference type="Proteomes" id="UP001302745"/>
    </source>
</evidence>
<dbReference type="Proteomes" id="UP001302745">
    <property type="component" value="Unassembled WGS sequence"/>
</dbReference>
<dbReference type="InterPro" id="IPR021851">
    <property type="entry name" value="DUF3455"/>
</dbReference>
<accession>A0AAN6VIP1</accession>
<keyword evidence="1" id="KW-0732">Signal</keyword>
<evidence type="ECO:0000256" key="1">
    <source>
        <dbReference type="SAM" id="SignalP"/>
    </source>
</evidence>
<gene>
    <name evidence="2" type="ORF">C8A00DRAFT_36214</name>
</gene>
<sequence>MVSTTTFLFAALAAVVSAAPGCAPPVTFTLPKIGGGTELVAPAANLVLKKIAIGHGIQNYTCGTTTDDAKATGAVAVLYDATGLYPGTKKTGLKQREWDSAPSTLLWHSPLPLNKLVGSKYGADLANPFPDPAADLSCPGLPAAKYMGHHFFDSQGTPVFELPAVGLAAVVGKVDGITAPASADKGIIDTGAVAWLQLDDNLSGKSKGVTSVYRVVTAGGAAQPCSVAGAGVQSVPYATYYWFFG</sequence>
<dbReference type="PANTHER" id="PTHR35567:SF3">
    <property type="entry name" value="MALATE DEHYDROGENASE"/>
    <property type="match status" value="1"/>
</dbReference>
<proteinExistence type="predicted"/>